<sequence>MGKGIFLFWNFAPARSSGGGGKICTENASNKATRHGANLSADHDRRDWRVVMSSTRSKWRYGLTSYRKPRFSLLAFNSPGMPYNISTPSDMPKNKSESWRYEIVLSL</sequence>
<evidence type="ECO:0000313" key="2">
    <source>
        <dbReference type="Proteomes" id="UP000054565"/>
    </source>
</evidence>
<evidence type="ECO:0000313" key="1">
    <source>
        <dbReference type="EMBL" id="KMP03303.1"/>
    </source>
</evidence>
<dbReference type="EMBL" id="DS028094">
    <property type="protein sequence ID" value="KMP03303.1"/>
    <property type="molecule type" value="Genomic_DNA"/>
</dbReference>
<name>A0A0J6Y933_COCIT</name>
<gene>
    <name evidence="1" type="ORF">CIRG_02995</name>
</gene>
<dbReference type="Proteomes" id="UP000054565">
    <property type="component" value="Unassembled WGS sequence"/>
</dbReference>
<protein>
    <submittedName>
        <fullName evidence="1">Uncharacterized protein</fullName>
    </submittedName>
</protein>
<organism evidence="1 2">
    <name type="scientific">Coccidioides immitis RMSCC 2394</name>
    <dbReference type="NCBI Taxonomy" id="404692"/>
    <lineage>
        <taxon>Eukaryota</taxon>
        <taxon>Fungi</taxon>
        <taxon>Dikarya</taxon>
        <taxon>Ascomycota</taxon>
        <taxon>Pezizomycotina</taxon>
        <taxon>Eurotiomycetes</taxon>
        <taxon>Eurotiomycetidae</taxon>
        <taxon>Onygenales</taxon>
        <taxon>Onygenaceae</taxon>
        <taxon>Coccidioides</taxon>
    </lineage>
</organism>
<accession>A0A0J6Y933</accession>
<reference evidence="2" key="1">
    <citation type="journal article" date="2010" name="Genome Res.">
        <title>Population genomic sequencing of Coccidioides fungi reveals recent hybridization and transposon control.</title>
        <authorList>
            <person name="Neafsey D.E."/>
            <person name="Barker B.M."/>
            <person name="Sharpton T.J."/>
            <person name="Stajich J.E."/>
            <person name="Park D.J."/>
            <person name="Whiston E."/>
            <person name="Hung C.-Y."/>
            <person name="McMahan C."/>
            <person name="White J."/>
            <person name="Sykes S."/>
            <person name="Heiman D."/>
            <person name="Young S."/>
            <person name="Zeng Q."/>
            <person name="Abouelleil A."/>
            <person name="Aftuck L."/>
            <person name="Bessette D."/>
            <person name="Brown A."/>
            <person name="FitzGerald M."/>
            <person name="Lui A."/>
            <person name="Macdonald J.P."/>
            <person name="Priest M."/>
            <person name="Orbach M.J."/>
            <person name="Galgiani J.N."/>
            <person name="Kirkland T.N."/>
            <person name="Cole G.T."/>
            <person name="Birren B.W."/>
            <person name="Henn M.R."/>
            <person name="Taylor J.W."/>
            <person name="Rounsley S.D."/>
        </authorList>
    </citation>
    <scope>NUCLEOTIDE SEQUENCE [LARGE SCALE GENOMIC DNA]</scope>
    <source>
        <strain evidence="2">RMSCC 2394</strain>
    </source>
</reference>
<proteinExistence type="predicted"/>
<dbReference type="AlphaFoldDB" id="A0A0J6Y933"/>